<evidence type="ECO:0000313" key="3">
    <source>
        <dbReference type="Proteomes" id="UP000017836"/>
    </source>
</evidence>
<dbReference type="Proteomes" id="UP000017836">
    <property type="component" value="Unassembled WGS sequence"/>
</dbReference>
<feature type="region of interest" description="Disordered" evidence="1">
    <location>
        <begin position="1"/>
        <end position="84"/>
    </location>
</feature>
<evidence type="ECO:0008006" key="4">
    <source>
        <dbReference type="Google" id="ProtNLM"/>
    </source>
</evidence>
<evidence type="ECO:0000256" key="1">
    <source>
        <dbReference type="SAM" id="MobiDB-lite"/>
    </source>
</evidence>
<dbReference type="EMBL" id="KI397373">
    <property type="protein sequence ID" value="ERM95811.1"/>
    <property type="molecule type" value="Genomic_DNA"/>
</dbReference>
<proteinExistence type="predicted"/>
<sequence length="157" mass="15686">MEAKTSGSGGVGQGSGRQGLAARKQSHAKDGGVSNGGPKEEDLVGAGGKRGLEIPKTKLNEDGGDTGCSPAEEGGLRVRARDGGMGTATKVGRWEVIGVTREGVERVDVVSGPKSGSRAGTPKGKEEVAGGERGGGIGWGPVVPHEAGDKVEEDGET</sequence>
<evidence type="ECO:0000313" key="2">
    <source>
        <dbReference type="EMBL" id="ERM95811.1"/>
    </source>
</evidence>
<dbReference type="Gramene" id="ERM95811">
    <property type="protein sequence ID" value="ERM95811"/>
    <property type="gene ID" value="AMTR_s00060p00039830"/>
</dbReference>
<dbReference type="AlphaFoldDB" id="W1NK27"/>
<keyword evidence="3" id="KW-1185">Reference proteome</keyword>
<feature type="region of interest" description="Disordered" evidence="1">
    <location>
        <begin position="108"/>
        <end position="157"/>
    </location>
</feature>
<organism evidence="2 3">
    <name type="scientific">Amborella trichopoda</name>
    <dbReference type="NCBI Taxonomy" id="13333"/>
    <lineage>
        <taxon>Eukaryota</taxon>
        <taxon>Viridiplantae</taxon>
        <taxon>Streptophyta</taxon>
        <taxon>Embryophyta</taxon>
        <taxon>Tracheophyta</taxon>
        <taxon>Spermatophyta</taxon>
        <taxon>Magnoliopsida</taxon>
        <taxon>Amborellales</taxon>
        <taxon>Amborellaceae</taxon>
        <taxon>Amborella</taxon>
    </lineage>
</organism>
<protein>
    <recommendedName>
        <fullName evidence="4">DUF834 domain-containing protein</fullName>
    </recommendedName>
</protein>
<feature type="compositionally biased region" description="Gly residues" evidence="1">
    <location>
        <begin position="7"/>
        <end position="17"/>
    </location>
</feature>
<feature type="compositionally biased region" description="Basic and acidic residues" evidence="1">
    <location>
        <begin position="50"/>
        <end position="61"/>
    </location>
</feature>
<accession>W1NK27</accession>
<reference evidence="3" key="1">
    <citation type="journal article" date="2013" name="Science">
        <title>The Amborella genome and the evolution of flowering plants.</title>
        <authorList>
            <consortium name="Amborella Genome Project"/>
        </authorList>
    </citation>
    <scope>NUCLEOTIDE SEQUENCE [LARGE SCALE GENOMIC DNA]</scope>
</reference>
<dbReference type="HOGENOM" id="CLU_1680293_0_0_1"/>
<gene>
    <name evidence="2" type="ORF">AMTR_s00060p00039830</name>
</gene>
<name>W1NK27_AMBTC</name>